<accession>A0AC60PWF8</accession>
<keyword evidence="2" id="KW-1185">Reference proteome</keyword>
<organism evidence="1 2">
    <name type="scientific">Ixodes persulcatus</name>
    <name type="common">Taiga tick</name>
    <dbReference type="NCBI Taxonomy" id="34615"/>
    <lineage>
        <taxon>Eukaryota</taxon>
        <taxon>Metazoa</taxon>
        <taxon>Ecdysozoa</taxon>
        <taxon>Arthropoda</taxon>
        <taxon>Chelicerata</taxon>
        <taxon>Arachnida</taxon>
        <taxon>Acari</taxon>
        <taxon>Parasitiformes</taxon>
        <taxon>Ixodida</taxon>
        <taxon>Ixodoidea</taxon>
        <taxon>Ixodidae</taxon>
        <taxon>Ixodinae</taxon>
        <taxon>Ixodes</taxon>
    </lineage>
</organism>
<evidence type="ECO:0000313" key="1">
    <source>
        <dbReference type="EMBL" id="KAG0424683.1"/>
    </source>
</evidence>
<protein>
    <submittedName>
        <fullName evidence="1">Uncharacterized protein</fullName>
    </submittedName>
</protein>
<evidence type="ECO:0000313" key="2">
    <source>
        <dbReference type="Proteomes" id="UP000805193"/>
    </source>
</evidence>
<dbReference type="EMBL" id="JABSTQ010009946">
    <property type="protein sequence ID" value="KAG0424683.1"/>
    <property type="molecule type" value="Genomic_DNA"/>
</dbReference>
<comment type="caution">
    <text evidence="1">The sequence shown here is derived from an EMBL/GenBank/DDBJ whole genome shotgun (WGS) entry which is preliminary data.</text>
</comment>
<name>A0AC60PWF8_IXOPE</name>
<feature type="non-terminal residue" evidence="1">
    <location>
        <position position="1"/>
    </location>
</feature>
<dbReference type="Proteomes" id="UP000805193">
    <property type="component" value="Unassembled WGS sequence"/>
</dbReference>
<gene>
    <name evidence="1" type="ORF">HPB47_028092</name>
</gene>
<sequence length="118" mass="13469">IKEIQLDREVFEVAAYVTPPENTAKGVMHGIPERDTDQSIHDNLVGTRNPTILQARPRHGSYKIHSHPVQRKLSRVLGEIRAHGSPVPPTQEEGRSLRAMRKSRASYRRMPASRREKM</sequence>
<proteinExistence type="predicted"/>
<reference evidence="1 2" key="1">
    <citation type="journal article" date="2020" name="Cell">
        <title>Large-Scale Comparative Analyses of Tick Genomes Elucidate Their Genetic Diversity and Vector Capacities.</title>
        <authorList>
            <consortium name="Tick Genome and Microbiome Consortium (TIGMIC)"/>
            <person name="Jia N."/>
            <person name="Wang J."/>
            <person name="Shi W."/>
            <person name="Du L."/>
            <person name="Sun Y."/>
            <person name="Zhan W."/>
            <person name="Jiang J.F."/>
            <person name="Wang Q."/>
            <person name="Zhang B."/>
            <person name="Ji P."/>
            <person name="Bell-Sakyi L."/>
            <person name="Cui X.M."/>
            <person name="Yuan T.T."/>
            <person name="Jiang B.G."/>
            <person name="Yang W.F."/>
            <person name="Lam T.T."/>
            <person name="Chang Q.C."/>
            <person name="Ding S.J."/>
            <person name="Wang X.J."/>
            <person name="Zhu J.G."/>
            <person name="Ruan X.D."/>
            <person name="Zhao L."/>
            <person name="Wei J.T."/>
            <person name="Ye R.Z."/>
            <person name="Que T.C."/>
            <person name="Du C.H."/>
            <person name="Zhou Y.H."/>
            <person name="Cheng J.X."/>
            <person name="Dai P.F."/>
            <person name="Guo W.B."/>
            <person name="Han X.H."/>
            <person name="Huang E.J."/>
            <person name="Li L.F."/>
            <person name="Wei W."/>
            <person name="Gao Y.C."/>
            <person name="Liu J.Z."/>
            <person name="Shao H.Z."/>
            <person name="Wang X."/>
            <person name="Wang C.C."/>
            <person name="Yang T.C."/>
            <person name="Huo Q.B."/>
            <person name="Li W."/>
            <person name="Chen H.Y."/>
            <person name="Chen S.E."/>
            <person name="Zhou L.G."/>
            <person name="Ni X.B."/>
            <person name="Tian J.H."/>
            <person name="Sheng Y."/>
            <person name="Liu T."/>
            <person name="Pan Y.S."/>
            <person name="Xia L.Y."/>
            <person name="Li J."/>
            <person name="Zhao F."/>
            <person name="Cao W.C."/>
        </authorList>
    </citation>
    <scope>NUCLEOTIDE SEQUENCE [LARGE SCALE GENOMIC DNA]</scope>
    <source>
        <strain evidence="1">Iper-2018</strain>
    </source>
</reference>